<dbReference type="Pfam" id="PF01663">
    <property type="entry name" value="Phosphodiest"/>
    <property type="match status" value="2"/>
</dbReference>
<accession>A0ABS4YFN2</accession>
<dbReference type="RefSeq" id="WP_209886927.1">
    <property type="nucleotide sequence ID" value="NZ_BAAAJV010000011.1"/>
</dbReference>
<dbReference type="Proteomes" id="UP000698222">
    <property type="component" value="Unassembled WGS sequence"/>
</dbReference>
<comment type="caution">
    <text evidence="1">The sequence shown here is derived from an EMBL/GenBank/DDBJ whole genome shotgun (WGS) entry which is preliminary data.</text>
</comment>
<evidence type="ECO:0000313" key="1">
    <source>
        <dbReference type="EMBL" id="MBP2407571.1"/>
    </source>
</evidence>
<gene>
    <name evidence="1" type="ORF">JOF44_000474</name>
</gene>
<protein>
    <submittedName>
        <fullName evidence="1">AlkP superfamily pyrophosphatase or phosphodiesterase</fullName>
    </submittedName>
</protein>
<dbReference type="EMBL" id="JAGIOC010000001">
    <property type="protein sequence ID" value="MBP2407571.1"/>
    <property type="molecule type" value="Genomic_DNA"/>
</dbReference>
<proteinExistence type="predicted"/>
<name>A0ABS4YFN2_9MICO</name>
<dbReference type="PANTHER" id="PTHR10151:SF120">
    <property type="entry name" value="BIS(5'-ADENOSYL)-TRIPHOSPHATASE"/>
    <property type="match status" value="1"/>
</dbReference>
<dbReference type="Gene3D" id="3.40.720.10">
    <property type="entry name" value="Alkaline Phosphatase, subunit A"/>
    <property type="match status" value="2"/>
</dbReference>
<dbReference type="PANTHER" id="PTHR10151">
    <property type="entry name" value="ECTONUCLEOTIDE PYROPHOSPHATASE/PHOSPHODIESTERASE"/>
    <property type="match status" value="1"/>
</dbReference>
<dbReference type="InterPro" id="IPR017850">
    <property type="entry name" value="Alkaline_phosphatase_core_sf"/>
</dbReference>
<reference evidence="1 2" key="1">
    <citation type="submission" date="2021-03" db="EMBL/GenBank/DDBJ databases">
        <title>Sequencing the genomes of 1000 actinobacteria strains.</title>
        <authorList>
            <person name="Klenk H.-P."/>
        </authorList>
    </citation>
    <scope>NUCLEOTIDE SEQUENCE [LARGE SCALE GENOMIC DNA]</scope>
    <source>
        <strain evidence="1 2">DSM 14564</strain>
    </source>
</reference>
<keyword evidence="2" id="KW-1185">Reference proteome</keyword>
<dbReference type="InterPro" id="IPR002591">
    <property type="entry name" value="Phosphodiest/P_Trfase"/>
</dbReference>
<evidence type="ECO:0000313" key="2">
    <source>
        <dbReference type="Proteomes" id="UP000698222"/>
    </source>
</evidence>
<sequence length="317" mass="33976">MKLPEAGTNPAVGRPDDGGLRPKVLVVGWDGVRDDRARQLAPPALSALAAQGRWWSTTLPDIDVAPTVTAVGWSTILTGVWPDAHGVMGNEEELNRLHRYPELLTTAFCARPELNTYGAASALIFGTDFGPGPLFGPGVGTVDWVDRREFPGKFTETDPIILEAAERHFRDEDPDIAFVYLGETDQIAHEHGVGTEYDAAILRQDERLGRLVAALRARPTWASERWLLMVTTDHGHLDEGGHGKGSWEERQSFVVGAILGDGAPPIGEPLPAGGAPRAGSAEGWAVTAENIDIAPTALAHLGLPPSARHAGTDLHTR</sequence>
<dbReference type="SUPFAM" id="SSF53649">
    <property type="entry name" value="Alkaline phosphatase-like"/>
    <property type="match status" value="1"/>
</dbReference>
<organism evidence="1 2">
    <name type="scientific">Brachybacterium fresconis</name>
    <dbReference type="NCBI Taxonomy" id="173363"/>
    <lineage>
        <taxon>Bacteria</taxon>
        <taxon>Bacillati</taxon>
        <taxon>Actinomycetota</taxon>
        <taxon>Actinomycetes</taxon>
        <taxon>Micrococcales</taxon>
        <taxon>Dermabacteraceae</taxon>
        <taxon>Brachybacterium</taxon>
    </lineage>
</organism>